<dbReference type="AlphaFoldDB" id="A0A154BX01"/>
<feature type="transmembrane region" description="Helical" evidence="1">
    <location>
        <begin position="295"/>
        <end position="312"/>
    </location>
</feature>
<feature type="domain" description="DUF2157" evidence="2">
    <location>
        <begin position="16"/>
        <end position="158"/>
    </location>
</feature>
<dbReference type="InterPro" id="IPR018677">
    <property type="entry name" value="DUF2157"/>
</dbReference>
<feature type="transmembrane region" description="Helical" evidence="1">
    <location>
        <begin position="151"/>
        <end position="171"/>
    </location>
</feature>
<dbReference type="RefSeq" id="WP_066236577.1">
    <property type="nucleotide sequence ID" value="NZ_LSGP01000001.1"/>
</dbReference>
<feature type="transmembrane region" description="Helical" evidence="1">
    <location>
        <begin position="46"/>
        <end position="67"/>
    </location>
</feature>
<feature type="transmembrane region" description="Helical" evidence="1">
    <location>
        <begin position="348"/>
        <end position="365"/>
    </location>
</feature>
<feature type="transmembrane region" description="Helical" evidence="1">
    <location>
        <begin position="377"/>
        <end position="393"/>
    </location>
</feature>
<gene>
    <name evidence="3" type="ORF">AXX12_00175</name>
</gene>
<evidence type="ECO:0000259" key="2">
    <source>
        <dbReference type="Pfam" id="PF09925"/>
    </source>
</evidence>
<keyword evidence="1" id="KW-0472">Membrane</keyword>
<feature type="transmembrane region" description="Helical" evidence="1">
    <location>
        <begin position="231"/>
        <end position="252"/>
    </location>
</feature>
<protein>
    <recommendedName>
        <fullName evidence="2">DUF2157 domain-containing protein</fullName>
    </recommendedName>
</protein>
<accession>A0A154BX01</accession>
<sequence length="431" mass="47806">MNKKALAELYQDLPELIATGVLTPEAAENIKNHYGPIEDNQGRPTFLLAFGVFGVLLVGLGITLLIAHNWAQLTRVNRLALSIGLLVAAQLVAGMTLYFKQESRTWRESAAALHMIVIGAVLALVGQTYHLTGDTDSFLLTWMLLSLPLMYLLRANSVAVLYLLGVTYWSASIYSPVEKQFVWLLLTLALPYYWQKLRQDRFSNATAVLSWVWNICLYGCFTAAFDSSLNTFRALVYSALFSINYMAGVLWFNTVQESRLPFKAIGLAGSGITIFILTFYDYWRHLNMTTSRVSNVETLLVIALLLLTAAALFRTAKQTGHRNLPFAVAPLVVSIGYLVQYFDASGSTPMILLNGYMLLLSIWVISAGSRNRSIGQVNAGMLMLALLIAARFLDANLSFVIRGVVFVCLGIGFLVVNWLMVRHKAGGQHEK</sequence>
<proteinExistence type="predicted"/>
<evidence type="ECO:0000313" key="3">
    <source>
        <dbReference type="EMBL" id="KYZ77998.1"/>
    </source>
</evidence>
<keyword evidence="1" id="KW-1133">Transmembrane helix</keyword>
<comment type="caution">
    <text evidence="3">The sequence shown here is derived from an EMBL/GenBank/DDBJ whole genome shotgun (WGS) entry which is preliminary data.</text>
</comment>
<feature type="transmembrane region" description="Helical" evidence="1">
    <location>
        <begin position="79"/>
        <end position="99"/>
    </location>
</feature>
<reference evidence="3 4" key="1">
    <citation type="submission" date="2016-02" db="EMBL/GenBank/DDBJ databases">
        <title>Anaerosporomusa subterraneum gen. nov., sp. nov., a spore-forming obligate anaerobe isolated from saprolite.</title>
        <authorList>
            <person name="Choi J.K."/>
            <person name="Shah M."/>
            <person name="Yee N."/>
        </authorList>
    </citation>
    <scope>NUCLEOTIDE SEQUENCE [LARGE SCALE GENOMIC DNA]</scope>
    <source>
        <strain evidence="3 4">RU4</strain>
    </source>
</reference>
<name>A0A154BX01_ANASB</name>
<dbReference type="OrthoDB" id="5351773at2"/>
<feature type="transmembrane region" description="Helical" evidence="1">
    <location>
        <begin position="206"/>
        <end position="225"/>
    </location>
</feature>
<feature type="transmembrane region" description="Helical" evidence="1">
    <location>
        <begin position="111"/>
        <end position="131"/>
    </location>
</feature>
<feature type="transmembrane region" description="Helical" evidence="1">
    <location>
        <begin position="399"/>
        <end position="421"/>
    </location>
</feature>
<feature type="transmembrane region" description="Helical" evidence="1">
    <location>
        <begin position="264"/>
        <end position="283"/>
    </location>
</feature>
<dbReference type="Pfam" id="PF09925">
    <property type="entry name" value="DUF2157"/>
    <property type="match status" value="1"/>
</dbReference>
<organism evidence="3 4">
    <name type="scientific">Anaerosporomusa subterranea</name>
    <dbReference type="NCBI Taxonomy" id="1794912"/>
    <lineage>
        <taxon>Bacteria</taxon>
        <taxon>Bacillati</taxon>
        <taxon>Bacillota</taxon>
        <taxon>Negativicutes</taxon>
        <taxon>Acetonemataceae</taxon>
        <taxon>Anaerosporomusa</taxon>
    </lineage>
</organism>
<feature type="transmembrane region" description="Helical" evidence="1">
    <location>
        <begin position="324"/>
        <end position="342"/>
    </location>
</feature>
<dbReference type="Proteomes" id="UP000076268">
    <property type="component" value="Unassembled WGS sequence"/>
</dbReference>
<keyword evidence="1" id="KW-0812">Transmembrane</keyword>
<keyword evidence="4" id="KW-1185">Reference proteome</keyword>
<dbReference type="EMBL" id="LSGP01000001">
    <property type="protein sequence ID" value="KYZ77998.1"/>
    <property type="molecule type" value="Genomic_DNA"/>
</dbReference>
<dbReference type="STRING" id="1794912.AXX12_00175"/>
<evidence type="ECO:0000313" key="4">
    <source>
        <dbReference type="Proteomes" id="UP000076268"/>
    </source>
</evidence>
<evidence type="ECO:0000256" key="1">
    <source>
        <dbReference type="SAM" id="Phobius"/>
    </source>
</evidence>